<protein>
    <submittedName>
        <fullName evidence="7">Amino acid/polyamine/organocation transporter, APC superfamily</fullName>
    </submittedName>
</protein>
<dbReference type="Proteomes" id="UP000184428">
    <property type="component" value="Unassembled WGS sequence"/>
</dbReference>
<keyword evidence="3 6" id="KW-1133">Transmembrane helix</keyword>
<comment type="subcellular location">
    <subcellularLocation>
        <location evidence="1">Membrane</location>
        <topology evidence="1">Multi-pass membrane protein</topology>
    </subcellularLocation>
</comment>
<feature type="transmembrane region" description="Helical" evidence="6">
    <location>
        <begin position="377"/>
        <end position="401"/>
    </location>
</feature>
<feature type="transmembrane region" description="Helical" evidence="6">
    <location>
        <begin position="450"/>
        <end position="472"/>
    </location>
</feature>
<dbReference type="InterPro" id="IPR053153">
    <property type="entry name" value="APC_K+_Transporter"/>
</dbReference>
<keyword evidence="4 6" id="KW-0472">Membrane</keyword>
<dbReference type="GO" id="GO:0022857">
    <property type="term" value="F:transmembrane transporter activity"/>
    <property type="evidence" value="ECO:0007669"/>
    <property type="project" value="InterPro"/>
</dbReference>
<dbReference type="PANTHER" id="PTHR47704:SF1">
    <property type="entry name" value="POTASSIUM TRANSPORTER KIMA"/>
    <property type="match status" value="1"/>
</dbReference>
<dbReference type="GO" id="GO:0016020">
    <property type="term" value="C:membrane"/>
    <property type="evidence" value="ECO:0007669"/>
    <property type="project" value="UniProtKB-SubCell"/>
</dbReference>
<evidence type="ECO:0000313" key="7">
    <source>
        <dbReference type="EMBL" id="SHN78807.1"/>
    </source>
</evidence>
<reference evidence="7 8" key="1">
    <citation type="submission" date="2016-12" db="EMBL/GenBank/DDBJ databases">
        <authorList>
            <person name="Song W.-J."/>
            <person name="Kurnit D.M."/>
        </authorList>
    </citation>
    <scope>NUCLEOTIDE SEQUENCE [LARGE SCALE GENOMIC DNA]</scope>
    <source>
        <strain evidence="7 8">DSM 43162</strain>
    </source>
</reference>
<evidence type="ECO:0000256" key="6">
    <source>
        <dbReference type="SAM" id="Phobius"/>
    </source>
</evidence>
<feature type="region of interest" description="Disordered" evidence="5">
    <location>
        <begin position="692"/>
        <end position="723"/>
    </location>
</feature>
<evidence type="ECO:0000256" key="2">
    <source>
        <dbReference type="ARBA" id="ARBA00022692"/>
    </source>
</evidence>
<dbReference type="AlphaFoldDB" id="A0A1M7U7D9"/>
<feature type="transmembrane region" description="Helical" evidence="6">
    <location>
        <begin position="197"/>
        <end position="215"/>
    </location>
</feature>
<sequence length="723" mass="77891">MRRRRPARACPAAKLHLGADRTAIRSAGTHPLDGGAEEPRVRTIAAVPTLSDLGQLPKRLVLGRPVRSDRLGESLLPKRLALPIFASDPLSSVAYATQEILIVLTLAGTAFLYLAPWLALAVVLLLVTVVLSYRQVVRAYPSGGGDYEVAMKNHGQFAGLTVASALLVDYVLTVAVSVAAGTDNIISAFPDLDQHRVAIAVGLVALLAAANLRGLRESGRTFAVPTYLFVSGILVMVGTGLLRQFLGDDITAESAGYSITPEPGFEQLTGVALLFFVFRAFASGCTALTGVEAIANGVPAFKPPKGRNAATTLALMGGIAAVMFSGVTAVALFADVRYAEHPCDLVGFTACETEPQRTVIAQIAAAVFGGPTSPGFFYIQAATALVLILAANTAFNGFPLLGSVLAQDRFLPRQLHTRGDKLVYSNGILLLAGFAALLIAAFGADVNRLIQMYIVGVFTSFSIGQWGMVRHWNRELRSGTDPQARARIRRSQAINAVGGSLTTVVLLIIVVTKFTRGAWLVLLVMPVLFLLMKAINRHYSHVAEQLVPDTDSRLLPSKVHAVVLVSKVHKPTLRALAFARATRPDHLTALTVNVDDAETRALQQQWERYDIPVPLTVLESPYREITRPVVDFVKGIRRVSPRELVVVFVPQYVVGHWWENVLHNQSALRLRARLQFQPGVMITTVPWQLESSIGRDDDGRGAGPAPGDLRRGITDPSEATPYG</sequence>
<accession>A0A1M7U7D9</accession>
<feature type="transmembrane region" description="Helical" evidence="6">
    <location>
        <begin position="227"/>
        <end position="247"/>
    </location>
</feature>
<keyword evidence="2 6" id="KW-0812">Transmembrane</keyword>
<dbReference type="Pfam" id="PF13520">
    <property type="entry name" value="AA_permease_2"/>
    <property type="match status" value="1"/>
</dbReference>
<evidence type="ECO:0000256" key="4">
    <source>
        <dbReference type="ARBA" id="ARBA00023136"/>
    </source>
</evidence>
<evidence type="ECO:0000256" key="5">
    <source>
        <dbReference type="SAM" id="MobiDB-lite"/>
    </source>
</evidence>
<feature type="transmembrane region" description="Helical" evidence="6">
    <location>
        <begin position="422"/>
        <end position="444"/>
    </location>
</feature>
<dbReference type="InterPro" id="IPR002293">
    <property type="entry name" value="AA/rel_permease1"/>
</dbReference>
<feature type="transmembrane region" description="Helical" evidence="6">
    <location>
        <begin position="157"/>
        <end position="177"/>
    </location>
</feature>
<evidence type="ECO:0000313" key="8">
    <source>
        <dbReference type="Proteomes" id="UP000184428"/>
    </source>
</evidence>
<feature type="transmembrane region" description="Helical" evidence="6">
    <location>
        <begin position="493"/>
        <end position="511"/>
    </location>
</feature>
<dbReference type="Gene3D" id="1.20.1740.10">
    <property type="entry name" value="Amino acid/polyamine transporter I"/>
    <property type="match status" value="1"/>
</dbReference>
<dbReference type="EMBL" id="FRDM01000012">
    <property type="protein sequence ID" value="SHN78807.1"/>
    <property type="molecule type" value="Genomic_DNA"/>
</dbReference>
<name>A0A1M7U7D9_9ACTN</name>
<organism evidence="7 8">
    <name type="scientific">Geodermatophilus obscurus</name>
    <dbReference type="NCBI Taxonomy" id="1861"/>
    <lineage>
        <taxon>Bacteria</taxon>
        <taxon>Bacillati</taxon>
        <taxon>Actinomycetota</taxon>
        <taxon>Actinomycetes</taxon>
        <taxon>Geodermatophilales</taxon>
        <taxon>Geodermatophilaceae</taxon>
        <taxon>Geodermatophilus</taxon>
    </lineage>
</organism>
<gene>
    <name evidence="7" type="ORF">SAMN05660350_02689</name>
</gene>
<dbReference type="PANTHER" id="PTHR47704">
    <property type="entry name" value="POTASSIUM TRANSPORTER KIMA"/>
    <property type="match status" value="1"/>
</dbReference>
<feature type="transmembrane region" description="Helical" evidence="6">
    <location>
        <begin position="267"/>
        <end position="291"/>
    </location>
</feature>
<evidence type="ECO:0000256" key="3">
    <source>
        <dbReference type="ARBA" id="ARBA00022989"/>
    </source>
</evidence>
<feature type="transmembrane region" description="Helical" evidence="6">
    <location>
        <begin position="110"/>
        <end position="133"/>
    </location>
</feature>
<evidence type="ECO:0000256" key="1">
    <source>
        <dbReference type="ARBA" id="ARBA00004141"/>
    </source>
</evidence>
<feature type="transmembrane region" description="Helical" evidence="6">
    <location>
        <begin position="517"/>
        <end position="535"/>
    </location>
</feature>
<feature type="transmembrane region" description="Helical" evidence="6">
    <location>
        <begin position="312"/>
        <end position="334"/>
    </location>
</feature>
<proteinExistence type="predicted"/>